<evidence type="ECO:0000313" key="10">
    <source>
        <dbReference type="EMBL" id="MBB6542361.1"/>
    </source>
</evidence>
<evidence type="ECO:0000256" key="8">
    <source>
        <dbReference type="SAM" id="Phobius"/>
    </source>
</evidence>
<feature type="active site" description="Proton donor/acceptor" evidence="7">
    <location>
        <position position="214"/>
    </location>
</feature>
<dbReference type="GO" id="GO:0016020">
    <property type="term" value="C:membrane"/>
    <property type="evidence" value="ECO:0007669"/>
    <property type="project" value="UniProtKB-SubCell"/>
</dbReference>
<feature type="domain" description="Peptidase S49" evidence="9">
    <location>
        <begin position="400"/>
        <end position="549"/>
    </location>
</feature>
<proteinExistence type="inferred from homology"/>
<dbReference type="SUPFAM" id="SSF52096">
    <property type="entry name" value="ClpP/crotonase"/>
    <property type="match status" value="2"/>
</dbReference>
<feature type="transmembrane region" description="Helical" evidence="8">
    <location>
        <begin position="34"/>
        <end position="51"/>
    </location>
</feature>
<evidence type="ECO:0000256" key="2">
    <source>
        <dbReference type="ARBA" id="ARBA00008683"/>
    </source>
</evidence>
<dbReference type="Proteomes" id="UP000537141">
    <property type="component" value="Unassembled WGS sequence"/>
</dbReference>
<dbReference type="PIRSF" id="PIRSF001217">
    <property type="entry name" value="Protease_4_SppA"/>
    <property type="match status" value="1"/>
</dbReference>
<dbReference type="GO" id="GO:0006465">
    <property type="term" value="P:signal peptide processing"/>
    <property type="evidence" value="ECO:0007669"/>
    <property type="project" value="InterPro"/>
</dbReference>
<keyword evidence="6 8" id="KW-0472">Membrane</keyword>
<keyword evidence="4 10" id="KW-0378">Hydrolase</keyword>
<dbReference type="CDD" id="cd07018">
    <property type="entry name" value="S49_SppA_67K_type"/>
    <property type="match status" value="1"/>
</dbReference>
<evidence type="ECO:0000313" key="11">
    <source>
        <dbReference type="Proteomes" id="UP000537141"/>
    </source>
</evidence>
<keyword evidence="5" id="KW-0720">Serine protease</keyword>
<organism evidence="10 11">
    <name type="scientific">Thalassotalea piscium</name>
    <dbReference type="NCBI Taxonomy" id="1230533"/>
    <lineage>
        <taxon>Bacteria</taxon>
        <taxon>Pseudomonadati</taxon>
        <taxon>Pseudomonadota</taxon>
        <taxon>Gammaproteobacteria</taxon>
        <taxon>Alteromonadales</taxon>
        <taxon>Colwelliaceae</taxon>
        <taxon>Thalassotalea</taxon>
    </lineage>
</organism>
<dbReference type="PANTHER" id="PTHR33209:SF1">
    <property type="entry name" value="PEPTIDASE S49 DOMAIN-CONTAINING PROTEIN"/>
    <property type="match status" value="1"/>
</dbReference>
<dbReference type="Gene3D" id="3.90.226.10">
    <property type="entry name" value="2-enoyl-CoA Hydratase, Chain A, domain 1"/>
    <property type="match status" value="2"/>
</dbReference>
<keyword evidence="3 10" id="KW-0645">Protease</keyword>
<comment type="subcellular location">
    <subcellularLocation>
        <location evidence="1">Membrane</location>
    </subcellularLocation>
</comment>
<dbReference type="NCBIfam" id="TIGR00705">
    <property type="entry name" value="SppA_67K"/>
    <property type="match status" value="1"/>
</dbReference>
<dbReference type="InterPro" id="IPR029045">
    <property type="entry name" value="ClpP/crotonase-like_dom_sf"/>
</dbReference>
<dbReference type="InterPro" id="IPR002142">
    <property type="entry name" value="Peptidase_S49"/>
</dbReference>
<accession>A0A7X0NFJ6</accession>
<comment type="caution">
    <text evidence="10">The sequence shown here is derived from an EMBL/GenBank/DDBJ whole genome shotgun (WGS) entry which is preliminary data.</text>
</comment>
<dbReference type="InterPro" id="IPR047272">
    <property type="entry name" value="S49_SppA_C"/>
</dbReference>
<dbReference type="CDD" id="cd07023">
    <property type="entry name" value="S49_Sppa_N_C"/>
    <property type="match status" value="1"/>
</dbReference>
<dbReference type="Pfam" id="PF01343">
    <property type="entry name" value="Peptidase_S49"/>
    <property type="match status" value="2"/>
</dbReference>
<sequence length="625" mass="69160">MNEQTSTNTSKKPSRIGRLFSSIFSLLNTLRKTIVNLVFFTILLVFILALTSDNDKIIVPNETALVLNIRGDVVEQKQLVDPLDSFVNEAFNQTPQNQEVLLNDIVDVIKHAKNDDRVKVLVLKLERMTGSGLTKLDVIAKQLIDFKASGKKIIATGDQYDQNQYYLASFADEVWLNPNGYLLLDGYGRYQLYFKSALDKLEISQHIFRVGTYKSAVEPYMRDDMSDAAKEANKAWLDELWVHYKNNVAKQRGFSVNNFDESLSDIITKLRAVDGKIADYALNNQWVDHLKTREQELSDLTALVGTEKYQHIGFEDYLKTIKPIFPIVNPTTAKVAIVVAKGTILDGKQKPGTIGGDSTAALLKKARENKQVKAVVLRVDSPGGSAYASDIIRQEIELLKKSGKPVVASMGTYAASGGYWISAPADKIIAAPTTITGSIGIFGFFMTFENTLSKLGIHTDGVATTEFAGVGLTREITPQMHEIFQMGIERGYKDFITLVANNRNLTLEEVDTIAQGRVWTGSKAKELGLIDDLGDMNDAINIAAELAKLDSFDTLIVEKELSPRDQFLESLVGQALVYLPEETGTSPYSTGPIKKLLNKLAAEFSAVEQLNDPQGIYSLCLTCEI</sequence>
<dbReference type="EMBL" id="JACHHU010000004">
    <property type="protein sequence ID" value="MBB6542361.1"/>
    <property type="molecule type" value="Genomic_DNA"/>
</dbReference>
<comment type="similarity">
    <text evidence="2">Belongs to the peptidase S49 family.</text>
</comment>
<dbReference type="GO" id="GO:0008236">
    <property type="term" value="F:serine-type peptidase activity"/>
    <property type="evidence" value="ECO:0007669"/>
    <property type="project" value="UniProtKB-KW"/>
</dbReference>
<keyword evidence="8" id="KW-1133">Transmembrane helix</keyword>
<feature type="domain" description="Peptidase S49" evidence="9">
    <location>
        <begin position="146"/>
        <end position="296"/>
    </location>
</feature>
<evidence type="ECO:0000256" key="4">
    <source>
        <dbReference type="ARBA" id="ARBA00022801"/>
    </source>
</evidence>
<evidence type="ECO:0000256" key="6">
    <source>
        <dbReference type="ARBA" id="ARBA00023136"/>
    </source>
</evidence>
<reference evidence="10 11" key="1">
    <citation type="submission" date="2020-08" db="EMBL/GenBank/DDBJ databases">
        <title>Genomic Encyclopedia of Type Strains, Phase IV (KMG-IV): sequencing the most valuable type-strain genomes for metagenomic binning, comparative biology and taxonomic classification.</title>
        <authorList>
            <person name="Goeker M."/>
        </authorList>
    </citation>
    <scope>NUCLEOTIDE SEQUENCE [LARGE SCALE GENOMIC DNA]</scope>
    <source>
        <strain evidence="10 11">DSM 26287</strain>
    </source>
</reference>
<evidence type="ECO:0000259" key="9">
    <source>
        <dbReference type="Pfam" id="PF01343"/>
    </source>
</evidence>
<dbReference type="EC" id="3.4.21.-" evidence="10"/>
<evidence type="ECO:0000256" key="1">
    <source>
        <dbReference type="ARBA" id="ARBA00004370"/>
    </source>
</evidence>
<dbReference type="InterPro" id="IPR047217">
    <property type="entry name" value="S49_SppA_67K_type_N"/>
</dbReference>
<protein>
    <submittedName>
        <fullName evidence="10">Protease-4</fullName>
        <ecNumber evidence="10">3.4.21.-</ecNumber>
    </submittedName>
</protein>
<dbReference type="NCBIfam" id="TIGR00706">
    <property type="entry name" value="SppA_dom"/>
    <property type="match status" value="1"/>
</dbReference>
<gene>
    <name evidence="10" type="ORF">HNQ55_000848</name>
</gene>
<dbReference type="AlphaFoldDB" id="A0A7X0NFJ6"/>
<dbReference type="RefSeq" id="WP_184422928.1">
    <property type="nucleotide sequence ID" value="NZ_AP027362.1"/>
</dbReference>
<dbReference type="InterPro" id="IPR004635">
    <property type="entry name" value="Pept_S49_SppA"/>
</dbReference>
<feature type="active site" description="Nucleophile" evidence="7">
    <location>
        <position position="416"/>
    </location>
</feature>
<keyword evidence="11" id="KW-1185">Reference proteome</keyword>
<evidence type="ECO:0000256" key="7">
    <source>
        <dbReference type="PIRSR" id="PIRSR001217-1"/>
    </source>
</evidence>
<dbReference type="InterPro" id="IPR004634">
    <property type="entry name" value="Pept_S49_pIV"/>
</dbReference>
<evidence type="ECO:0000256" key="3">
    <source>
        <dbReference type="ARBA" id="ARBA00022670"/>
    </source>
</evidence>
<evidence type="ECO:0000256" key="5">
    <source>
        <dbReference type="ARBA" id="ARBA00022825"/>
    </source>
</evidence>
<dbReference type="Gene3D" id="6.20.330.10">
    <property type="match status" value="1"/>
</dbReference>
<dbReference type="PANTHER" id="PTHR33209">
    <property type="entry name" value="PROTEASE 4"/>
    <property type="match status" value="1"/>
</dbReference>
<keyword evidence="8" id="KW-0812">Transmembrane</keyword>
<name>A0A7X0NFJ6_9GAMM</name>